<evidence type="ECO:0000256" key="4">
    <source>
        <dbReference type="ARBA" id="ARBA00022942"/>
    </source>
</evidence>
<keyword evidence="7" id="KW-1185">Reference proteome</keyword>
<name>A0A2A9E7M7_9MICO</name>
<dbReference type="GO" id="GO:0000502">
    <property type="term" value="C:proteasome complex"/>
    <property type="evidence" value="ECO:0007669"/>
    <property type="project" value="UniProtKB-KW"/>
</dbReference>
<evidence type="ECO:0000256" key="5">
    <source>
        <dbReference type="SAM" id="MobiDB-lite"/>
    </source>
</evidence>
<accession>A0A2A9E7M7</accession>
<comment type="subunit">
    <text evidence="2">Forms a homooligomeric, either hexameric or heptameric, ring-like structure which stacks co-axially with the proteasomal alpha-rings.</text>
</comment>
<dbReference type="RefSeq" id="WP_098455576.1">
    <property type="nucleotide sequence ID" value="NZ_PDJG01000001.1"/>
</dbReference>
<feature type="region of interest" description="Disordered" evidence="5">
    <location>
        <begin position="59"/>
        <end position="87"/>
    </location>
</feature>
<evidence type="ECO:0000256" key="3">
    <source>
        <dbReference type="ARBA" id="ARBA00014831"/>
    </source>
</evidence>
<protein>
    <recommendedName>
        <fullName evidence="3">Bacterial proteasome activator</fullName>
    </recommendedName>
</protein>
<evidence type="ECO:0000313" key="7">
    <source>
        <dbReference type="Proteomes" id="UP000225548"/>
    </source>
</evidence>
<proteinExistence type="inferred from homology"/>
<dbReference type="InterPro" id="IPR019695">
    <property type="entry name" value="Proteasome_act"/>
</dbReference>
<comment type="caution">
    <text evidence="6">The sequence shown here is derived from an EMBL/GenBank/DDBJ whole genome shotgun (WGS) entry which is preliminary data.</text>
</comment>
<dbReference type="GO" id="GO:0061136">
    <property type="term" value="P:regulation of proteasomal protein catabolic process"/>
    <property type="evidence" value="ECO:0007669"/>
    <property type="project" value="InterPro"/>
</dbReference>
<feature type="compositionally biased region" description="Polar residues" evidence="5">
    <location>
        <begin position="19"/>
        <end position="28"/>
    </location>
</feature>
<evidence type="ECO:0000313" key="6">
    <source>
        <dbReference type="EMBL" id="PFG34561.1"/>
    </source>
</evidence>
<sequence>MQRSAGTPGPTPSTAPSTEVTTQSTPATTEGDATPSRTVIEEPAKVLRIGDLIERLLGEARSAPHPGQHGLHAAPRAVHERHRGWGA</sequence>
<dbReference type="EMBL" id="PDJG01000001">
    <property type="protein sequence ID" value="PFG34561.1"/>
    <property type="molecule type" value="Genomic_DNA"/>
</dbReference>
<dbReference type="Proteomes" id="UP000225548">
    <property type="component" value="Unassembled WGS sequence"/>
</dbReference>
<feature type="region of interest" description="Disordered" evidence="5">
    <location>
        <begin position="1"/>
        <end position="42"/>
    </location>
</feature>
<reference evidence="6 7" key="1">
    <citation type="submission" date="2017-10" db="EMBL/GenBank/DDBJ databases">
        <title>Sequencing the genomes of 1000 actinobacteria strains.</title>
        <authorList>
            <person name="Klenk H.-P."/>
        </authorList>
    </citation>
    <scope>NUCLEOTIDE SEQUENCE [LARGE SCALE GENOMIC DNA]</scope>
    <source>
        <strain evidence="6 7">DSM 18966</strain>
    </source>
</reference>
<organism evidence="6 7">
    <name type="scientific">Sanguibacter antarcticus</name>
    <dbReference type="NCBI Taxonomy" id="372484"/>
    <lineage>
        <taxon>Bacteria</taxon>
        <taxon>Bacillati</taxon>
        <taxon>Actinomycetota</taxon>
        <taxon>Actinomycetes</taxon>
        <taxon>Micrococcales</taxon>
        <taxon>Sanguibacteraceae</taxon>
        <taxon>Sanguibacter</taxon>
    </lineage>
</organism>
<dbReference type="AlphaFoldDB" id="A0A2A9E7M7"/>
<dbReference type="Pfam" id="PF10759">
    <property type="entry name" value="BPA"/>
    <property type="match status" value="1"/>
</dbReference>
<evidence type="ECO:0000256" key="1">
    <source>
        <dbReference type="ARBA" id="ARBA00006639"/>
    </source>
</evidence>
<evidence type="ECO:0000256" key="2">
    <source>
        <dbReference type="ARBA" id="ARBA00011402"/>
    </source>
</evidence>
<feature type="compositionally biased region" description="Low complexity" evidence="5">
    <location>
        <begin position="1"/>
        <end position="18"/>
    </location>
</feature>
<keyword evidence="4" id="KW-0647">Proteasome</keyword>
<gene>
    <name evidence="6" type="ORF">ATL42_2478</name>
</gene>
<comment type="similarity">
    <text evidence="1">Belongs to the Bpa family.</text>
</comment>